<feature type="binding site" evidence="9">
    <location>
        <position position="120"/>
    </location>
    <ligand>
        <name>Zn(2+)</name>
        <dbReference type="ChEBI" id="CHEBI:29105"/>
        <note>catalytic</note>
    </ligand>
</feature>
<comment type="cofactor">
    <cofactor evidence="9">
        <name>Zn(2+)</name>
        <dbReference type="ChEBI" id="CHEBI:29105"/>
    </cofactor>
    <text evidence="9">Binds 1 zinc ion.</text>
</comment>
<dbReference type="GO" id="GO:0005737">
    <property type="term" value="C:cytoplasm"/>
    <property type="evidence" value="ECO:0007669"/>
    <property type="project" value="UniProtKB-SubCell"/>
</dbReference>
<dbReference type="Gene3D" id="3.40.390.30">
    <property type="entry name" value="Metalloproteases ('zincins'), catalytic domain"/>
    <property type="match status" value="1"/>
</dbReference>
<keyword evidence="9" id="KW-0963">Cytoplasm</keyword>
<dbReference type="Pfam" id="PF02130">
    <property type="entry name" value="YbeY"/>
    <property type="match status" value="1"/>
</dbReference>
<keyword evidence="3 9" id="KW-0698">rRNA processing</keyword>
<comment type="subcellular location">
    <subcellularLocation>
        <location evidence="9">Cytoplasm</location>
    </subcellularLocation>
</comment>
<evidence type="ECO:0000256" key="5">
    <source>
        <dbReference type="ARBA" id="ARBA00022723"/>
    </source>
</evidence>
<name>A0A1D7QU96_9BACI</name>
<proteinExistence type="inferred from homology"/>
<evidence type="ECO:0000313" key="11">
    <source>
        <dbReference type="Proteomes" id="UP000094463"/>
    </source>
</evidence>
<keyword evidence="7 9" id="KW-0378">Hydrolase</keyword>
<dbReference type="PANTHER" id="PTHR46986">
    <property type="entry name" value="ENDORIBONUCLEASE YBEY, CHLOROPLASTIC"/>
    <property type="match status" value="1"/>
</dbReference>
<evidence type="ECO:0000256" key="3">
    <source>
        <dbReference type="ARBA" id="ARBA00022552"/>
    </source>
</evidence>
<dbReference type="EC" id="3.1.-.-" evidence="9"/>
<dbReference type="HAMAP" id="MF_00009">
    <property type="entry name" value="Endoribonucl_YbeY"/>
    <property type="match status" value="1"/>
</dbReference>
<evidence type="ECO:0000256" key="7">
    <source>
        <dbReference type="ARBA" id="ARBA00022801"/>
    </source>
</evidence>
<dbReference type="STRING" id="632773.BBEV_1222"/>
<evidence type="ECO:0000256" key="2">
    <source>
        <dbReference type="ARBA" id="ARBA00022517"/>
    </source>
</evidence>
<dbReference type="GO" id="GO:0004521">
    <property type="term" value="F:RNA endonuclease activity"/>
    <property type="evidence" value="ECO:0007669"/>
    <property type="project" value="UniProtKB-UniRule"/>
</dbReference>
<comment type="function">
    <text evidence="9">Single strand-specific metallo-endoribonuclease involved in late-stage 70S ribosome quality control and in maturation of the 3' terminus of the 16S rRNA.</text>
</comment>
<organism evidence="10 11">
    <name type="scientific">Salisediminibacterium beveridgei</name>
    <dbReference type="NCBI Taxonomy" id="632773"/>
    <lineage>
        <taxon>Bacteria</taxon>
        <taxon>Bacillati</taxon>
        <taxon>Bacillota</taxon>
        <taxon>Bacilli</taxon>
        <taxon>Bacillales</taxon>
        <taxon>Bacillaceae</taxon>
        <taxon>Salisediminibacterium</taxon>
    </lineage>
</organism>
<evidence type="ECO:0000256" key="1">
    <source>
        <dbReference type="ARBA" id="ARBA00010875"/>
    </source>
</evidence>
<accession>A0A1D7QU96</accession>
<dbReference type="RefSeq" id="WP_069364662.1">
    <property type="nucleotide sequence ID" value="NZ_CP012502.1"/>
</dbReference>
<reference evidence="10 11" key="1">
    <citation type="submission" date="2015-08" db="EMBL/GenBank/DDBJ databases">
        <title>The complete genome sequence of Bacillus beveridgei MLTeJB.</title>
        <authorList>
            <person name="Hanson T.E."/>
            <person name="Mesa C."/>
            <person name="Basesman S.M."/>
            <person name="Oremland R.S."/>
        </authorList>
    </citation>
    <scope>NUCLEOTIDE SEQUENCE [LARGE SCALE GENOMIC DNA]</scope>
    <source>
        <strain evidence="10 11">MLTeJB</strain>
    </source>
</reference>
<dbReference type="NCBIfam" id="TIGR00043">
    <property type="entry name" value="rRNA maturation RNase YbeY"/>
    <property type="match status" value="1"/>
</dbReference>
<comment type="similarity">
    <text evidence="1 9">Belongs to the endoribonuclease YbeY family.</text>
</comment>
<sequence>MPAFEIDILDETEQLEETLLDVIHQILETAMKLEGTVSGTEVSISIVDDERIQELNRDYRDKDRATDVLSFALNEGEEEVTMEGMPDILGDIVISLPAAKRQARAYGHSLEREIAFLSVHGFLHLTGYDHGNDEEEKRMFTRQEEILSAHGIKK</sequence>
<dbReference type="SUPFAM" id="SSF55486">
    <property type="entry name" value="Metalloproteases ('zincins'), catalytic domain"/>
    <property type="match status" value="1"/>
</dbReference>
<protein>
    <recommendedName>
        <fullName evidence="9">Endoribonuclease YbeY</fullName>
        <ecNumber evidence="9">3.1.-.-</ecNumber>
    </recommendedName>
</protein>
<dbReference type="GO" id="GO:0008270">
    <property type="term" value="F:zinc ion binding"/>
    <property type="evidence" value="ECO:0007669"/>
    <property type="project" value="UniProtKB-UniRule"/>
</dbReference>
<keyword evidence="8 9" id="KW-0862">Zinc</keyword>
<dbReference type="OrthoDB" id="9807740at2"/>
<feature type="binding site" evidence="9">
    <location>
        <position position="130"/>
    </location>
    <ligand>
        <name>Zn(2+)</name>
        <dbReference type="ChEBI" id="CHEBI:29105"/>
        <note>catalytic</note>
    </ligand>
</feature>
<dbReference type="PANTHER" id="PTHR46986:SF1">
    <property type="entry name" value="ENDORIBONUCLEASE YBEY, CHLOROPLASTIC"/>
    <property type="match status" value="1"/>
</dbReference>
<keyword evidence="11" id="KW-1185">Reference proteome</keyword>
<keyword evidence="5 9" id="KW-0479">Metal-binding</keyword>
<dbReference type="AlphaFoldDB" id="A0A1D7QU96"/>
<dbReference type="KEGG" id="bbev:BBEV_1222"/>
<dbReference type="PATRIC" id="fig|632773.3.peg.1294"/>
<dbReference type="EMBL" id="CP012502">
    <property type="protein sequence ID" value="AOM82590.1"/>
    <property type="molecule type" value="Genomic_DNA"/>
</dbReference>
<dbReference type="InterPro" id="IPR002036">
    <property type="entry name" value="YbeY"/>
</dbReference>
<evidence type="ECO:0000256" key="9">
    <source>
        <dbReference type="HAMAP-Rule" id="MF_00009"/>
    </source>
</evidence>
<keyword evidence="2 9" id="KW-0690">Ribosome biogenesis</keyword>
<keyword evidence="6 9" id="KW-0255">Endonuclease</keyword>
<feature type="binding site" evidence="9">
    <location>
        <position position="124"/>
    </location>
    <ligand>
        <name>Zn(2+)</name>
        <dbReference type="ChEBI" id="CHEBI:29105"/>
        <note>catalytic</note>
    </ligand>
</feature>
<dbReference type="GO" id="GO:0004222">
    <property type="term" value="F:metalloendopeptidase activity"/>
    <property type="evidence" value="ECO:0007669"/>
    <property type="project" value="InterPro"/>
</dbReference>
<evidence type="ECO:0000256" key="4">
    <source>
        <dbReference type="ARBA" id="ARBA00022722"/>
    </source>
</evidence>
<evidence type="ECO:0000256" key="8">
    <source>
        <dbReference type="ARBA" id="ARBA00022833"/>
    </source>
</evidence>
<keyword evidence="4 9" id="KW-0540">Nuclease</keyword>
<dbReference type="Proteomes" id="UP000094463">
    <property type="component" value="Chromosome"/>
</dbReference>
<evidence type="ECO:0000313" key="10">
    <source>
        <dbReference type="EMBL" id="AOM82590.1"/>
    </source>
</evidence>
<dbReference type="InterPro" id="IPR023091">
    <property type="entry name" value="MetalPrtase_cat_dom_sf_prd"/>
</dbReference>
<gene>
    <name evidence="9" type="primary">ybeY</name>
    <name evidence="10" type="ORF">BBEV_1222</name>
</gene>
<evidence type="ECO:0000256" key="6">
    <source>
        <dbReference type="ARBA" id="ARBA00022759"/>
    </source>
</evidence>
<dbReference type="GO" id="GO:0006364">
    <property type="term" value="P:rRNA processing"/>
    <property type="evidence" value="ECO:0007669"/>
    <property type="project" value="UniProtKB-UniRule"/>
</dbReference>